<dbReference type="InterPro" id="IPR052337">
    <property type="entry name" value="SAT4-like"/>
</dbReference>
<keyword evidence="2 6" id="KW-0812">Transmembrane</keyword>
<feature type="transmembrane region" description="Helical" evidence="6">
    <location>
        <begin position="203"/>
        <end position="223"/>
    </location>
</feature>
<evidence type="ECO:0000256" key="3">
    <source>
        <dbReference type="ARBA" id="ARBA00022989"/>
    </source>
</evidence>
<gene>
    <name evidence="8" type="ORF">AOQ84DRAFT_270586</name>
</gene>
<dbReference type="OrthoDB" id="444631at2759"/>
<keyword evidence="9" id="KW-1185">Reference proteome</keyword>
<reference evidence="8 9" key="1">
    <citation type="journal article" date="2016" name="Nat. Commun.">
        <title>Ectomycorrhizal ecology is imprinted in the genome of the dominant symbiotic fungus Cenococcum geophilum.</title>
        <authorList>
            <consortium name="DOE Joint Genome Institute"/>
            <person name="Peter M."/>
            <person name="Kohler A."/>
            <person name="Ohm R.A."/>
            <person name="Kuo A."/>
            <person name="Krutzmann J."/>
            <person name="Morin E."/>
            <person name="Arend M."/>
            <person name="Barry K.W."/>
            <person name="Binder M."/>
            <person name="Choi C."/>
            <person name="Clum A."/>
            <person name="Copeland A."/>
            <person name="Grisel N."/>
            <person name="Haridas S."/>
            <person name="Kipfer T."/>
            <person name="LaButti K."/>
            <person name="Lindquist E."/>
            <person name="Lipzen A."/>
            <person name="Maire R."/>
            <person name="Meier B."/>
            <person name="Mihaltcheva S."/>
            <person name="Molinier V."/>
            <person name="Murat C."/>
            <person name="Poggeler S."/>
            <person name="Quandt C.A."/>
            <person name="Sperisen C."/>
            <person name="Tritt A."/>
            <person name="Tisserant E."/>
            <person name="Crous P.W."/>
            <person name="Henrissat B."/>
            <person name="Nehls U."/>
            <person name="Egli S."/>
            <person name="Spatafora J.W."/>
            <person name="Grigoriev I.V."/>
            <person name="Martin F.M."/>
        </authorList>
    </citation>
    <scope>NUCLEOTIDE SEQUENCE [LARGE SCALE GENOMIC DNA]</scope>
    <source>
        <strain evidence="8 9">CBS 207.34</strain>
    </source>
</reference>
<dbReference type="Proteomes" id="UP000250140">
    <property type="component" value="Unassembled WGS sequence"/>
</dbReference>
<dbReference type="Pfam" id="PF20684">
    <property type="entry name" value="Fung_rhodopsin"/>
    <property type="match status" value="1"/>
</dbReference>
<accession>A0A8E2JWT6</accession>
<dbReference type="AlphaFoldDB" id="A0A8E2JWT6"/>
<evidence type="ECO:0000256" key="4">
    <source>
        <dbReference type="ARBA" id="ARBA00023136"/>
    </source>
</evidence>
<comment type="similarity">
    <text evidence="5">Belongs to the SAT4 family.</text>
</comment>
<feature type="domain" description="Rhodopsin" evidence="7">
    <location>
        <begin position="25"/>
        <end position="266"/>
    </location>
</feature>
<keyword evidence="4 6" id="KW-0472">Membrane</keyword>
<sequence length="272" mass="29805">MGTKGSELTAVAVSFLILSWLTIALRLYVRTRVKKFFGVDDILALLSLFVFTTICGLIIAGVKAGMGTHFADLSLESYSRGSKLFFLCELLYVLVTALVKVSICITLLRIAVERPQVYTLYAIIVLTTLFSIFYFFFILFLCRPTSFFWEQVLGATDGSCLPGNAITSATYAHGIFIVMVDLTLGTFPIFLVRKLKLNYRSKVSVALILAFGSIASVATIARLPNVQSLANRTDFLYANAPLGLSSAVEIGISICASSAATLRPLLIQFRIF</sequence>
<evidence type="ECO:0000256" key="6">
    <source>
        <dbReference type="SAM" id="Phobius"/>
    </source>
</evidence>
<organism evidence="8 9">
    <name type="scientific">Glonium stellatum</name>
    <dbReference type="NCBI Taxonomy" id="574774"/>
    <lineage>
        <taxon>Eukaryota</taxon>
        <taxon>Fungi</taxon>
        <taxon>Dikarya</taxon>
        <taxon>Ascomycota</taxon>
        <taxon>Pezizomycotina</taxon>
        <taxon>Dothideomycetes</taxon>
        <taxon>Pleosporomycetidae</taxon>
        <taxon>Gloniales</taxon>
        <taxon>Gloniaceae</taxon>
        <taxon>Glonium</taxon>
    </lineage>
</organism>
<comment type="subcellular location">
    <subcellularLocation>
        <location evidence="1">Membrane</location>
        <topology evidence="1">Multi-pass membrane protein</topology>
    </subcellularLocation>
</comment>
<evidence type="ECO:0000313" key="8">
    <source>
        <dbReference type="EMBL" id="OCL12575.1"/>
    </source>
</evidence>
<dbReference type="PANTHER" id="PTHR33048:SF96">
    <property type="entry name" value="INTEGRAL MEMBRANE PROTEIN"/>
    <property type="match status" value="1"/>
</dbReference>
<evidence type="ECO:0000259" key="7">
    <source>
        <dbReference type="Pfam" id="PF20684"/>
    </source>
</evidence>
<feature type="transmembrane region" description="Helical" evidence="6">
    <location>
        <begin position="84"/>
        <end position="108"/>
    </location>
</feature>
<dbReference type="EMBL" id="KV748859">
    <property type="protein sequence ID" value="OCL12575.1"/>
    <property type="molecule type" value="Genomic_DNA"/>
</dbReference>
<proteinExistence type="inferred from homology"/>
<evidence type="ECO:0000313" key="9">
    <source>
        <dbReference type="Proteomes" id="UP000250140"/>
    </source>
</evidence>
<dbReference type="PANTHER" id="PTHR33048">
    <property type="entry name" value="PTH11-LIKE INTEGRAL MEMBRANE PROTEIN (AFU_ORTHOLOGUE AFUA_5G11245)"/>
    <property type="match status" value="1"/>
</dbReference>
<feature type="transmembrane region" description="Helical" evidence="6">
    <location>
        <begin position="12"/>
        <end position="29"/>
    </location>
</feature>
<evidence type="ECO:0000256" key="2">
    <source>
        <dbReference type="ARBA" id="ARBA00022692"/>
    </source>
</evidence>
<feature type="non-terminal residue" evidence="8">
    <location>
        <position position="1"/>
    </location>
</feature>
<evidence type="ECO:0000256" key="1">
    <source>
        <dbReference type="ARBA" id="ARBA00004141"/>
    </source>
</evidence>
<protein>
    <recommendedName>
        <fullName evidence="7">Rhodopsin domain-containing protein</fullName>
    </recommendedName>
</protein>
<feature type="transmembrane region" description="Helical" evidence="6">
    <location>
        <begin position="243"/>
        <end position="266"/>
    </location>
</feature>
<keyword evidence="3 6" id="KW-1133">Transmembrane helix</keyword>
<dbReference type="InterPro" id="IPR049326">
    <property type="entry name" value="Rhodopsin_dom_fungi"/>
</dbReference>
<dbReference type="GO" id="GO:0016020">
    <property type="term" value="C:membrane"/>
    <property type="evidence" value="ECO:0007669"/>
    <property type="project" value="UniProtKB-SubCell"/>
</dbReference>
<feature type="transmembrane region" description="Helical" evidence="6">
    <location>
        <begin position="41"/>
        <end position="64"/>
    </location>
</feature>
<name>A0A8E2JWT6_9PEZI</name>
<feature type="transmembrane region" description="Helical" evidence="6">
    <location>
        <begin position="171"/>
        <end position="191"/>
    </location>
</feature>
<feature type="transmembrane region" description="Helical" evidence="6">
    <location>
        <begin position="120"/>
        <end position="141"/>
    </location>
</feature>
<evidence type="ECO:0000256" key="5">
    <source>
        <dbReference type="ARBA" id="ARBA00038359"/>
    </source>
</evidence>